<reference evidence="3 4" key="1">
    <citation type="submission" date="2014-02" db="EMBL/GenBank/DDBJ databases">
        <title>Transposable element dynamics among asymbiotic and ectomycorrhizal Amanita fungi.</title>
        <authorList>
            <consortium name="DOE Joint Genome Institute"/>
            <person name="Hess J."/>
            <person name="Skrede I."/>
            <person name="Wolfe B."/>
            <person name="LaButti K."/>
            <person name="Ohm R.A."/>
            <person name="Grigoriev I.V."/>
            <person name="Pringle A."/>
        </authorList>
    </citation>
    <scope>NUCLEOTIDE SEQUENCE [LARGE SCALE GENOMIC DNA]</scope>
    <source>
        <strain evidence="3 4">SKay4041</strain>
    </source>
</reference>
<evidence type="ECO:0000259" key="2">
    <source>
        <dbReference type="PROSITE" id="PS50020"/>
    </source>
</evidence>
<dbReference type="PROSITE" id="PS50020">
    <property type="entry name" value="WW_DOMAIN_2"/>
    <property type="match status" value="1"/>
</dbReference>
<dbReference type="SUPFAM" id="SSF51045">
    <property type="entry name" value="WW domain"/>
    <property type="match status" value="1"/>
</dbReference>
<dbReference type="InterPro" id="IPR036020">
    <property type="entry name" value="WW_dom_sf"/>
</dbReference>
<evidence type="ECO:0000313" key="3">
    <source>
        <dbReference type="EMBL" id="PFH45592.1"/>
    </source>
</evidence>
<feature type="region of interest" description="Disordered" evidence="1">
    <location>
        <begin position="117"/>
        <end position="152"/>
    </location>
</feature>
<keyword evidence="4" id="KW-1185">Reference proteome</keyword>
<dbReference type="PROSITE" id="PS01159">
    <property type="entry name" value="WW_DOMAIN_1"/>
    <property type="match status" value="1"/>
</dbReference>
<organism evidence="3 4">
    <name type="scientific">Amanita thiersii Skay4041</name>
    <dbReference type="NCBI Taxonomy" id="703135"/>
    <lineage>
        <taxon>Eukaryota</taxon>
        <taxon>Fungi</taxon>
        <taxon>Dikarya</taxon>
        <taxon>Basidiomycota</taxon>
        <taxon>Agaricomycotina</taxon>
        <taxon>Agaricomycetes</taxon>
        <taxon>Agaricomycetidae</taxon>
        <taxon>Agaricales</taxon>
        <taxon>Pluteineae</taxon>
        <taxon>Amanitaceae</taxon>
        <taxon>Amanita</taxon>
    </lineage>
</organism>
<dbReference type="Pfam" id="PF00397">
    <property type="entry name" value="WW"/>
    <property type="match status" value="1"/>
</dbReference>
<feature type="domain" description="WW" evidence="2">
    <location>
        <begin position="92"/>
        <end position="121"/>
    </location>
</feature>
<dbReference type="OrthoDB" id="2444812at2759"/>
<feature type="compositionally biased region" description="Low complexity" evidence="1">
    <location>
        <begin position="119"/>
        <end position="139"/>
    </location>
</feature>
<evidence type="ECO:0000313" key="4">
    <source>
        <dbReference type="Proteomes" id="UP000242287"/>
    </source>
</evidence>
<dbReference type="EMBL" id="KZ302332">
    <property type="protein sequence ID" value="PFH45592.1"/>
    <property type="molecule type" value="Genomic_DNA"/>
</dbReference>
<protein>
    <recommendedName>
        <fullName evidence="2">WW domain-containing protein</fullName>
    </recommendedName>
</protein>
<sequence>MSNNHLDAESTVPDPAAAEEQVKDVEQSDNDEQENERSASVQSGTKEKSASASSPDSRNEDEEEQTSDDNDTGTSGSVDKGQSPATSIGSGGWQAIYSPQYNAYYFYNNETQETTWTNPLALPDSASTPASAPASDSTSESGSQVASTSTATDKQYNALQQAALAQGIDPSLAYLDPSLASSHPSSSAVGPGGLPTFTAKFNARTGQFTRPEGRDPTHLSEYERMRRMSDFYFDVNAWEHQLADQGGSIKGDDSQKKRKRPSKKDLERFKEQKRLKKIAKTAWLRT</sequence>
<gene>
    <name evidence="3" type="ORF">AMATHDRAFT_158617</name>
</gene>
<dbReference type="CDD" id="cd00201">
    <property type="entry name" value="WW"/>
    <property type="match status" value="1"/>
</dbReference>
<feature type="compositionally biased region" description="Polar residues" evidence="1">
    <location>
        <begin position="38"/>
        <end position="56"/>
    </location>
</feature>
<dbReference type="InterPro" id="IPR001202">
    <property type="entry name" value="WW_dom"/>
</dbReference>
<proteinExistence type="predicted"/>
<dbReference type="AlphaFoldDB" id="A0A2A9ND02"/>
<dbReference type="Gene3D" id="2.20.70.10">
    <property type="match status" value="1"/>
</dbReference>
<feature type="compositionally biased region" description="Polar residues" evidence="1">
    <location>
        <begin position="140"/>
        <end position="152"/>
    </location>
</feature>
<accession>A0A2A9ND02</accession>
<dbReference type="SMART" id="SM00456">
    <property type="entry name" value="WW"/>
    <property type="match status" value="1"/>
</dbReference>
<evidence type="ECO:0000256" key="1">
    <source>
        <dbReference type="SAM" id="MobiDB-lite"/>
    </source>
</evidence>
<feature type="compositionally biased region" description="Acidic residues" evidence="1">
    <location>
        <begin position="59"/>
        <end position="71"/>
    </location>
</feature>
<name>A0A2A9ND02_9AGAR</name>
<dbReference type="Proteomes" id="UP000242287">
    <property type="component" value="Unassembled WGS sequence"/>
</dbReference>
<feature type="region of interest" description="Disordered" evidence="1">
    <location>
        <begin position="1"/>
        <end position="93"/>
    </location>
</feature>
<feature type="region of interest" description="Disordered" evidence="1">
    <location>
        <begin position="244"/>
        <end position="271"/>
    </location>
</feature>